<dbReference type="RefSeq" id="WP_354615138.1">
    <property type="nucleotide sequence ID" value="NZ_JBEXAE010000003.1"/>
</dbReference>
<reference evidence="1 2" key="1">
    <citation type="submission" date="2024-07" db="EMBL/GenBank/DDBJ databases">
        <title>The genome sequence of type strain Sediminicola arcticus GDMCC 1.2805.</title>
        <authorList>
            <person name="Liu Y."/>
        </authorList>
    </citation>
    <scope>NUCLEOTIDE SEQUENCE [LARGE SCALE GENOMIC DNA]</scope>
    <source>
        <strain evidence="1 2">GDMCC 1.2805</strain>
    </source>
</reference>
<dbReference type="InterPro" id="IPR005501">
    <property type="entry name" value="LamB/YcsF/PxpA-like"/>
</dbReference>
<protein>
    <submittedName>
        <fullName evidence="1">5-oxoprolinase subunit PxpA</fullName>
        <ecNumber evidence="1">3.5.2.9</ecNumber>
    </submittedName>
</protein>
<dbReference type="EC" id="3.5.2.9" evidence="1"/>
<dbReference type="NCBIfam" id="NF003816">
    <property type="entry name" value="PRK05406.1-5"/>
    <property type="match status" value="1"/>
</dbReference>
<keyword evidence="2" id="KW-1185">Reference proteome</keyword>
<proteinExistence type="predicted"/>
<dbReference type="EMBL" id="JBEXAE010000003">
    <property type="protein sequence ID" value="MET6990745.1"/>
    <property type="molecule type" value="Genomic_DNA"/>
</dbReference>
<dbReference type="SUPFAM" id="SSF88713">
    <property type="entry name" value="Glycoside hydrolase/deacetylase"/>
    <property type="match status" value="1"/>
</dbReference>
<dbReference type="Proteomes" id="UP001549799">
    <property type="component" value="Unassembled WGS sequence"/>
</dbReference>
<organism evidence="1 2">
    <name type="scientific">Sediminicola arcticus</name>
    <dbReference type="NCBI Taxonomy" id="1574308"/>
    <lineage>
        <taxon>Bacteria</taxon>
        <taxon>Pseudomonadati</taxon>
        <taxon>Bacteroidota</taxon>
        <taxon>Flavobacteriia</taxon>
        <taxon>Flavobacteriales</taxon>
        <taxon>Flavobacteriaceae</taxon>
        <taxon>Sediminicola</taxon>
    </lineage>
</organism>
<keyword evidence="1" id="KW-0378">Hydrolase</keyword>
<comment type="caution">
    <text evidence="1">The sequence shown here is derived from an EMBL/GenBank/DDBJ whole genome shotgun (WGS) entry which is preliminary data.</text>
</comment>
<dbReference type="PANTHER" id="PTHR30292">
    <property type="entry name" value="UNCHARACTERIZED PROTEIN YBGL-RELATED"/>
    <property type="match status" value="1"/>
</dbReference>
<dbReference type="NCBIfam" id="NF003814">
    <property type="entry name" value="PRK05406.1-3"/>
    <property type="match status" value="1"/>
</dbReference>
<evidence type="ECO:0000313" key="2">
    <source>
        <dbReference type="Proteomes" id="UP001549799"/>
    </source>
</evidence>
<dbReference type="GO" id="GO:0017168">
    <property type="term" value="F:5-oxoprolinase (ATP-hydrolyzing) activity"/>
    <property type="evidence" value="ECO:0007669"/>
    <property type="project" value="UniProtKB-EC"/>
</dbReference>
<name>A0ABV2SUA2_9FLAO</name>
<dbReference type="InterPro" id="IPR011330">
    <property type="entry name" value="Glyco_hydro/deAcase_b/a-brl"/>
</dbReference>
<gene>
    <name evidence="1" type="primary">pxpA</name>
    <name evidence="1" type="ORF">ABXZ36_08795</name>
</gene>
<dbReference type="CDD" id="cd10801">
    <property type="entry name" value="LamB_YcsF_like_1"/>
    <property type="match status" value="1"/>
</dbReference>
<dbReference type="PANTHER" id="PTHR30292:SF0">
    <property type="entry name" value="5-OXOPROLINASE SUBUNIT A"/>
    <property type="match status" value="1"/>
</dbReference>
<dbReference type="Pfam" id="PF03746">
    <property type="entry name" value="LamB_YcsF"/>
    <property type="match status" value="1"/>
</dbReference>
<accession>A0ABV2SUA2</accession>
<evidence type="ECO:0000313" key="1">
    <source>
        <dbReference type="EMBL" id="MET6990745.1"/>
    </source>
</evidence>
<dbReference type="Gene3D" id="3.20.20.370">
    <property type="entry name" value="Glycoside hydrolase/deacetylase"/>
    <property type="match status" value="1"/>
</dbReference>
<sequence length="247" mass="27201">MEKNYIDINCDVGEGIGNEESLFPYISSCNIACGGHAGDKESMKRVVVLAKKEQVKIGAHPSYPDKKNFGRVSLSMPIELLKSSIGEQVSALVSILQTEGIALHHIKAHGALYNDIAKDRALAIVFLDAVKQFKEGSHIYAPYGSVLEEEGLKRGFKVLVEAFGDRNYNSDLTLVSRSTPKAVIHNPVEVLNHITTMVKNKVVNTLNGTEQKMDAKTYCIHGDTPSALQILMYLSNELPKQQIYLIS</sequence>